<gene>
    <name evidence="2" type="ORF">AXX12_12355</name>
</gene>
<dbReference type="EMBL" id="LSGP01000023">
    <property type="protein sequence ID" value="KYZ75614.1"/>
    <property type="molecule type" value="Genomic_DNA"/>
</dbReference>
<protein>
    <submittedName>
        <fullName evidence="2">ABC transporter substrate-binding protein</fullName>
    </submittedName>
</protein>
<dbReference type="Gene3D" id="3.40.190.10">
    <property type="entry name" value="Periplasmic binding protein-like II"/>
    <property type="match status" value="1"/>
</dbReference>
<evidence type="ECO:0000256" key="1">
    <source>
        <dbReference type="ARBA" id="ARBA00006987"/>
    </source>
</evidence>
<comment type="similarity">
    <text evidence="1">Belongs to the UPF0065 (bug) family.</text>
</comment>
<dbReference type="PANTHER" id="PTHR42928:SF5">
    <property type="entry name" value="BLR1237 PROTEIN"/>
    <property type="match status" value="1"/>
</dbReference>
<dbReference type="AlphaFoldDB" id="A0A154BNR4"/>
<dbReference type="PIRSF" id="PIRSF017082">
    <property type="entry name" value="YflP"/>
    <property type="match status" value="1"/>
</dbReference>
<evidence type="ECO:0000313" key="2">
    <source>
        <dbReference type="EMBL" id="KYZ75614.1"/>
    </source>
</evidence>
<dbReference type="RefSeq" id="WP_066244455.1">
    <property type="nucleotide sequence ID" value="NZ_LSGP01000023.1"/>
</dbReference>
<dbReference type="SUPFAM" id="SSF53850">
    <property type="entry name" value="Periplasmic binding protein-like II"/>
    <property type="match status" value="1"/>
</dbReference>
<comment type="caution">
    <text evidence="2">The sequence shown here is derived from an EMBL/GenBank/DDBJ whole genome shotgun (WGS) entry which is preliminary data.</text>
</comment>
<dbReference type="CDD" id="cd07012">
    <property type="entry name" value="PBP2_Bug_TTT"/>
    <property type="match status" value="1"/>
</dbReference>
<dbReference type="OrthoDB" id="8880247at2"/>
<evidence type="ECO:0000313" key="3">
    <source>
        <dbReference type="Proteomes" id="UP000076268"/>
    </source>
</evidence>
<proteinExistence type="inferred from homology"/>
<name>A0A154BNR4_ANASB</name>
<sequence length="314" mass="33397">MQNKPVETISKYPDKPITIIVPYSVGGSTDLTARELEKTATKHLGQPLVVVNKPGGAGTIGWNELAGASPDGYTLGIVANEIVLHPLYSQTKYHYPTALEPVVQISSVSSVLAVQAKQPWQTLDDLVAYAKEHPGQLKFAHGGTGSINHVVGEMFGKTAGITIEQVPFRGGGEITAALLGGHVQIAVVGPAAIKEHVKSGTVRILAVSGEQRLNDPVLGNVPTFKEQGLDVVCTYWIGVGAPKGLPAEVKAKLAAGFKEIITSPEFKTNQEKLGLQLDYLDQQAAAAKWLEEGQKFAKVVQETGIADLIKAQKK</sequence>
<dbReference type="PANTHER" id="PTHR42928">
    <property type="entry name" value="TRICARBOXYLATE-BINDING PROTEIN"/>
    <property type="match status" value="1"/>
</dbReference>
<dbReference type="STRING" id="1794912.AXX12_12355"/>
<accession>A0A154BNR4</accession>
<dbReference type="InterPro" id="IPR042100">
    <property type="entry name" value="Bug_dom1"/>
</dbReference>
<dbReference type="Gene3D" id="3.40.190.150">
    <property type="entry name" value="Bordetella uptake gene, domain 1"/>
    <property type="match status" value="1"/>
</dbReference>
<organism evidence="2 3">
    <name type="scientific">Anaerosporomusa subterranea</name>
    <dbReference type="NCBI Taxonomy" id="1794912"/>
    <lineage>
        <taxon>Bacteria</taxon>
        <taxon>Bacillati</taxon>
        <taxon>Bacillota</taxon>
        <taxon>Negativicutes</taxon>
        <taxon>Acetonemataceae</taxon>
        <taxon>Anaerosporomusa</taxon>
    </lineage>
</organism>
<reference evidence="2 3" key="1">
    <citation type="submission" date="2016-02" db="EMBL/GenBank/DDBJ databases">
        <title>Anaerosporomusa subterraneum gen. nov., sp. nov., a spore-forming obligate anaerobe isolated from saprolite.</title>
        <authorList>
            <person name="Choi J.K."/>
            <person name="Shah M."/>
            <person name="Yee N."/>
        </authorList>
    </citation>
    <scope>NUCLEOTIDE SEQUENCE [LARGE SCALE GENOMIC DNA]</scope>
    <source>
        <strain evidence="2 3">RU4</strain>
    </source>
</reference>
<dbReference type="Proteomes" id="UP000076268">
    <property type="component" value="Unassembled WGS sequence"/>
</dbReference>
<keyword evidence="3" id="KW-1185">Reference proteome</keyword>
<dbReference type="InterPro" id="IPR005064">
    <property type="entry name" value="BUG"/>
</dbReference>
<dbReference type="Pfam" id="PF03401">
    <property type="entry name" value="TctC"/>
    <property type="match status" value="1"/>
</dbReference>